<evidence type="ECO:0000256" key="3">
    <source>
        <dbReference type="HAMAP-Rule" id="MF_00528"/>
    </source>
</evidence>
<dbReference type="InterPro" id="IPR003697">
    <property type="entry name" value="Maf-like"/>
</dbReference>
<sequence>MEIILASQSPRRKELLGYITREFKTIPADIDETIPKGIEPKNYATTMAEEKAKVISEQYPDHIVIGSDTIVALGDEIMGKPKDDQEAVVMISKLSDRHHQVHTSVCLRQGNKVLTKVFTATVSFFELSLQEIEQYVQTGEPFDKAGAYGIQGPASVFVKEVVGDYYAIVGFPIGQVNQMLKEF</sequence>
<gene>
    <name evidence="4" type="ORF">OL234_00540</name>
</gene>
<keyword evidence="5" id="KW-1185">Reference proteome</keyword>
<proteinExistence type="inferred from homology"/>
<reference evidence="4" key="1">
    <citation type="submission" date="2022-10" db="EMBL/GenBank/DDBJ databases">
        <title>Vagococcus sp. isolated from poultry meat.</title>
        <authorList>
            <person name="Johansson P."/>
            <person name="Bjorkroth J."/>
        </authorList>
    </citation>
    <scope>NUCLEOTIDE SEQUENCE</scope>
    <source>
        <strain evidence="4">STAA11</strain>
    </source>
</reference>
<dbReference type="PANTHER" id="PTHR43213">
    <property type="entry name" value="BIFUNCTIONAL DTTP/UTP PYROPHOSPHATASE/METHYLTRANSFERASE PROTEIN-RELATED"/>
    <property type="match status" value="1"/>
</dbReference>
<feature type="active site" description="Proton acceptor" evidence="3">
    <location>
        <position position="68"/>
    </location>
</feature>
<evidence type="ECO:0000256" key="1">
    <source>
        <dbReference type="ARBA" id="ARBA00001968"/>
    </source>
</evidence>
<dbReference type="PIRSF" id="PIRSF006305">
    <property type="entry name" value="Maf"/>
    <property type="match status" value="1"/>
</dbReference>
<dbReference type="GO" id="GO:0005737">
    <property type="term" value="C:cytoplasm"/>
    <property type="evidence" value="ECO:0007669"/>
    <property type="project" value="UniProtKB-SubCell"/>
</dbReference>
<dbReference type="NCBIfam" id="TIGR00172">
    <property type="entry name" value="maf"/>
    <property type="match status" value="1"/>
</dbReference>
<evidence type="ECO:0000313" key="5">
    <source>
        <dbReference type="Proteomes" id="UP001179647"/>
    </source>
</evidence>
<evidence type="ECO:0000313" key="4">
    <source>
        <dbReference type="EMBL" id="WEG73435.1"/>
    </source>
</evidence>
<comment type="cofactor">
    <cofactor evidence="1 3">
        <name>a divalent metal cation</name>
        <dbReference type="ChEBI" id="CHEBI:60240"/>
    </cofactor>
</comment>
<feature type="site" description="Important for substrate specificity" evidence="3">
    <location>
        <position position="69"/>
    </location>
</feature>
<keyword evidence="3" id="KW-0546">Nucleotide metabolism</keyword>
<dbReference type="AlphaFoldDB" id="A0AAF0CUV0"/>
<dbReference type="SUPFAM" id="SSF52972">
    <property type="entry name" value="ITPase-like"/>
    <property type="match status" value="1"/>
</dbReference>
<dbReference type="HAMAP" id="MF_00528">
    <property type="entry name" value="Maf"/>
    <property type="match status" value="1"/>
</dbReference>
<dbReference type="InterPro" id="IPR029001">
    <property type="entry name" value="ITPase-like_fam"/>
</dbReference>
<comment type="caution">
    <text evidence="3">Lacks conserved residue(s) required for the propagation of feature annotation.</text>
</comment>
<accession>A0AAF0CUV0</accession>
<keyword evidence="3" id="KW-0963">Cytoplasm</keyword>
<comment type="function">
    <text evidence="3">Nucleoside triphosphate pyrophosphatase that hydrolyzes dTTP and UTP. May have a dual role in cell division arrest and in preventing the incorporation of modified nucleotides into cellular nucleic acids.</text>
</comment>
<dbReference type="RefSeq" id="WP_275469233.1">
    <property type="nucleotide sequence ID" value="NZ_CP110232.1"/>
</dbReference>
<dbReference type="CDD" id="cd00555">
    <property type="entry name" value="Maf"/>
    <property type="match status" value="1"/>
</dbReference>
<dbReference type="Gene3D" id="3.90.950.10">
    <property type="match status" value="1"/>
</dbReference>
<evidence type="ECO:0000256" key="2">
    <source>
        <dbReference type="ARBA" id="ARBA00022801"/>
    </source>
</evidence>
<dbReference type="KEGG" id="vie:OL234_00540"/>
<dbReference type="PANTHER" id="PTHR43213:SF5">
    <property type="entry name" value="BIFUNCTIONAL DTTP_UTP PYROPHOSPHATASE_METHYLTRANSFERASE PROTEIN-RELATED"/>
    <property type="match status" value="1"/>
</dbReference>
<comment type="similarity">
    <text evidence="3">Belongs to the Maf family. YhdE subfamily.</text>
</comment>
<dbReference type="Proteomes" id="UP001179647">
    <property type="component" value="Chromosome"/>
</dbReference>
<name>A0AAF0CUV0_9ENTE</name>
<dbReference type="GO" id="GO:0047429">
    <property type="term" value="F:nucleoside triphosphate diphosphatase activity"/>
    <property type="evidence" value="ECO:0007669"/>
    <property type="project" value="UniProtKB-EC"/>
</dbReference>
<dbReference type="EMBL" id="CP110232">
    <property type="protein sequence ID" value="WEG73435.1"/>
    <property type="molecule type" value="Genomic_DNA"/>
</dbReference>
<protein>
    <recommendedName>
        <fullName evidence="3">dTTP/UTP pyrophosphatase</fullName>
        <shortName evidence="3">dTTPase/UTPase</shortName>
        <ecNumber evidence="3">3.6.1.9</ecNumber>
    </recommendedName>
    <alternativeName>
        <fullName evidence="3">Nucleoside triphosphate pyrophosphatase</fullName>
    </alternativeName>
    <alternativeName>
        <fullName evidence="3">Nucleotide pyrophosphatase</fullName>
        <shortName evidence="3">Nucleotide PPase</shortName>
    </alternativeName>
</protein>
<dbReference type="Pfam" id="PF02545">
    <property type="entry name" value="Maf"/>
    <property type="match status" value="1"/>
</dbReference>
<feature type="site" description="Important for substrate specificity" evidence="3">
    <location>
        <position position="151"/>
    </location>
</feature>
<dbReference type="GO" id="GO:0009117">
    <property type="term" value="P:nucleotide metabolic process"/>
    <property type="evidence" value="ECO:0007669"/>
    <property type="project" value="UniProtKB-KW"/>
</dbReference>
<comment type="catalytic activity">
    <reaction evidence="3">
        <text>UTP + H2O = UMP + diphosphate + H(+)</text>
        <dbReference type="Rhea" id="RHEA:29395"/>
        <dbReference type="ChEBI" id="CHEBI:15377"/>
        <dbReference type="ChEBI" id="CHEBI:15378"/>
        <dbReference type="ChEBI" id="CHEBI:33019"/>
        <dbReference type="ChEBI" id="CHEBI:46398"/>
        <dbReference type="ChEBI" id="CHEBI:57865"/>
        <dbReference type="EC" id="3.6.1.9"/>
    </reaction>
</comment>
<keyword evidence="2 3" id="KW-0378">Hydrolase</keyword>
<dbReference type="EC" id="3.6.1.9" evidence="3"/>
<comment type="catalytic activity">
    <reaction evidence="3">
        <text>dTTP + H2O = dTMP + diphosphate + H(+)</text>
        <dbReference type="Rhea" id="RHEA:28534"/>
        <dbReference type="ChEBI" id="CHEBI:15377"/>
        <dbReference type="ChEBI" id="CHEBI:15378"/>
        <dbReference type="ChEBI" id="CHEBI:33019"/>
        <dbReference type="ChEBI" id="CHEBI:37568"/>
        <dbReference type="ChEBI" id="CHEBI:63528"/>
        <dbReference type="EC" id="3.6.1.9"/>
    </reaction>
</comment>
<comment type="subcellular location">
    <subcellularLocation>
        <location evidence="3">Cytoplasm</location>
    </subcellularLocation>
</comment>
<feature type="site" description="Important for substrate specificity" evidence="3">
    <location>
        <position position="11"/>
    </location>
</feature>
<organism evidence="4 5">
    <name type="scientific">Vagococcus intermedius</name>
    <dbReference type="NCBI Taxonomy" id="2991418"/>
    <lineage>
        <taxon>Bacteria</taxon>
        <taxon>Bacillati</taxon>
        <taxon>Bacillota</taxon>
        <taxon>Bacilli</taxon>
        <taxon>Lactobacillales</taxon>
        <taxon>Enterococcaceae</taxon>
        <taxon>Vagococcus</taxon>
    </lineage>
</organism>